<protein>
    <submittedName>
        <fullName evidence="1">Uncharacterized protein</fullName>
    </submittedName>
</protein>
<proteinExistence type="predicted"/>
<gene>
    <name evidence="1" type="ORF">ACFQVC_07435</name>
</gene>
<comment type="caution">
    <text evidence="1">The sequence shown here is derived from an EMBL/GenBank/DDBJ whole genome shotgun (WGS) entry which is preliminary data.</text>
</comment>
<keyword evidence="2" id="KW-1185">Reference proteome</keyword>
<sequence length="204" mass="22439">MTSARTDAALRERAMTVLQGDRVAHLQPVVSHSQMRRTPRRLRPRPRVLANGGRPAPLSAGQRTAAGLVGFFSWVTAPLDFLGDLLLMPFRGLAWLCRSKEKRRREKHLNGGWGSAAGGLAAAASVRGGRVLAVGERQVSLVYAGEYEAETGWSVPRDQLAGVEHADWDTHHEQRATLRFHFRDGSWCDVIAQGGGWRALVDAR</sequence>
<name>A0ABW2JEY8_9ACTN</name>
<evidence type="ECO:0000313" key="1">
    <source>
        <dbReference type="EMBL" id="MFC7304045.1"/>
    </source>
</evidence>
<reference evidence="2" key="1">
    <citation type="journal article" date="2019" name="Int. J. Syst. Evol. Microbiol.">
        <title>The Global Catalogue of Microorganisms (GCM) 10K type strain sequencing project: providing services to taxonomists for standard genome sequencing and annotation.</title>
        <authorList>
            <consortium name="The Broad Institute Genomics Platform"/>
            <consortium name="The Broad Institute Genome Sequencing Center for Infectious Disease"/>
            <person name="Wu L."/>
            <person name="Ma J."/>
        </authorList>
    </citation>
    <scope>NUCLEOTIDE SEQUENCE [LARGE SCALE GENOMIC DNA]</scope>
    <source>
        <strain evidence="2">SYNS20</strain>
    </source>
</reference>
<accession>A0ABW2JEY8</accession>
<dbReference type="Proteomes" id="UP001596523">
    <property type="component" value="Unassembled WGS sequence"/>
</dbReference>
<dbReference type="EMBL" id="JBHTCF010000002">
    <property type="protein sequence ID" value="MFC7304045.1"/>
    <property type="molecule type" value="Genomic_DNA"/>
</dbReference>
<dbReference type="RefSeq" id="WP_381827838.1">
    <property type="nucleotide sequence ID" value="NZ_JBHTCF010000002.1"/>
</dbReference>
<evidence type="ECO:0000313" key="2">
    <source>
        <dbReference type="Proteomes" id="UP001596523"/>
    </source>
</evidence>
<organism evidence="1 2">
    <name type="scientific">Streptomyces monticola</name>
    <dbReference type="NCBI Taxonomy" id="2666263"/>
    <lineage>
        <taxon>Bacteria</taxon>
        <taxon>Bacillati</taxon>
        <taxon>Actinomycetota</taxon>
        <taxon>Actinomycetes</taxon>
        <taxon>Kitasatosporales</taxon>
        <taxon>Streptomycetaceae</taxon>
        <taxon>Streptomyces</taxon>
    </lineage>
</organism>